<keyword evidence="2" id="KW-0812">Transmembrane</keyword>
<dbReference type="AlphaFoldDB" id="A0A0A3I8M5"/>
<name>A0A0A3I8M5_9BACL</name>
<dbReference type="Proteomes" id="UP000030416">
    <property type="component" value="Unassembled WGS sequence"/>
</dbReference>
<feature type="compositionally biased region" description="Basic and acidic residues" evidence="1">
    <location>
        <begin position="91"/>
        <end position="107"/>
    </location>
</feature>
<organism evidence="3 4">
    <name type="scientific">Ureibacillus manganicus DSM 26584</name>
    <dbReference type="NCBI Taxonomy" id="1384049"/>
    <lineage>
        <taxon>Bacteria</taxon>
        <taxon>Bacillati</taxon>
        <taxon>Bacillota</taxon>
        <taxon>Bacilli</taxon>
        <taxon>Bacillales</taxon>
        <taxon>Caryophanaceae</taxon>
        <taxon>Ureibacillus</taxon>
    </lineage>
</organism>
<dbReference type="Pfam" id="PF04070">
    <property type="entry name" value="DUF378"/>
    <property type="match status" value="1"/>
</dbReference>
<evidence type="ECO:0000256" key="1">
    <source>
        <dbReference type="SAM" id="MobiDB-lite"/>
    </source>
</evidence>
<reference evidence="3 4" key="1">
    <citation type="submission" date="2014-02" db="EMBL/GenBank/DDBJ databases">
        <title>Draft genome sequence of Lysinibacillus manganicus DSM 26584T.</title>
        <authorList>
            <person name="Zhang F."/>
            <person name="Wang G."/>
            <person name="Zhang L."/>
        </authorList>
    </citation>
    <scope>NUCLEOTIDE SEQUENCE [LARGE SCALE GENOMIC DNA]</scope>
    <source>
        <strain evidence="3 4">DSM 26584</strain>
    </source>
</reference>
<proteinExistence type="predicted"/>
<evidence type="ECO:0000256" key="2">
    <source>
        <dbReference type="SAM" id="Phobius"/>
    </source>
</evidence>
<keyword evidence="4" id="KW-1185">Reference proteome</keyword>
<dbReference type="PANTHER" id="PTHR37304:SF1">
    <property type="entry name" value="MEMBRANE PROTEIN"/>
    <property type="match status" value="1"/>
</dbReference>
<gene>
    <name evidence="3" type="ORF">CD29_04560</name>
</gene>
<dbReference type="eggNOG" id="COG2155">
    <property type="taxonomic scope" value="Bacteria"/>
</dbReference>
<comment type="caution">
    <text evidence="3">The sequence shown here is derived from an EMBL/GenBank/DDBJ whole genome shotgun (WGS) entry which is preliminary data.</text>
</comment>
<dbReference type="RefSeq" id="WP_036183335.1">
    <property type="nucleotide sequence ID" value="NZ_AVDA01000004.1"/>
</dbReference>
<evidence type="ECO:0008006" key="5">
    <source>
        <dbReference type="Google" id="ProtNLM"/>
    </source>
</evidence>
<dbReference type="OrthoDB" id="9812136at2"/>
<sequence length="107" mass="11998">MNAIYRIALTLAIIGAINWGLIGLFDFNLVDAIFGTDTFLSNLIYSLVGLAGLLSLPILAKRFAEERMDGPAMYAEPRPQMEAGEEYEFTEVEKRRTDKNDHNDTIV</sequence>
<evidence type="ECO:0000313" key="3">
    <source>
        <dbReference type="EMBL" id="KGR79810.1"/>
    </source>
</evidence>
<dbReference type="STRING" id="1384049.CD29_04560"/>
<feature type="region of interest" description="Disordered" evidence="1">
    <location>
        <begin position="74"/>
        <end position="107"/>
    </location>
</feature>
<feature type="transmembrane region" description="Helical" evidence="2">
    <location>
        <begin position="39"/>
        <end position="60"/>
    </location>
</feature>
<keyword evidence="2" id="KW-0472">Membrane</keyword>
<feature type="transmembrane region" description="Helical" evidence="2">
    <location>
        <begin position="7"/>
        <end position="27"/>
    </location>
</feature>
<keyword evidence="2" id="KW-1133">Transmembrane helix</keyword>
<dbReference type="EMBL" id="JPVN01000004">
    <property type="protein sequence ID" value="KGR79810.1"/>
    <property type="molecule type" value="Genomic_DNA"/>
</dbReference>
<evidence type="ECO:0000313" key="4">
    <source>
        <dbReference type="Proteomes" id="UP000030416"/>
    </source>
</evidence>
<protein>
    <recommendedName>
        <fullName evidence="5">DUF378 domain-containing protein</fullName>
    </recommendedName>
</protein>
<accession>A0A0A3I8M5</accession>
<dbReference type="InterPro" id="IPR007211">
    <property type="entry name" value="DUF378"/>
</dbReference>
<dbReference type="PANTHER" id="PTHR37304">
    <property type="entry name" value="MEMBRANE PROTEIN-RELATED"/>
    <property type="match status" value="1"/>
</dbReference>